<proteinExistence type="predicted"/>
<dbReference type="EMBL" id="SFCI01002655">
    <property type="protein sequence ID" value="TFY73661.1"/>
    <property type="molecule type" value="Genomic_DNA"/>
</dbReference>
<evidence type="ECO:0000256" key="1">
    <source>
        <dbReference type="SAM" id="MobiDB-lite"/>
    </source>
</evidence>
<dbReference type="Proteomes" id="UP000298061">
    <property type="component" value="Unassembled WGS sequence"/>
</dbReference>
<feature type="region of interest" description="Disordered" evidence="1">
    <location>
        <begin position="1"/>
        <end position="69"/>
    </location>
</feature>
<protein>
    <submittedName>
        <fullName evidence="2">Uncharacterized protein</fullName>
    </submittedName>
</protein>
<name>A0A4Y9ZIK1_9AGAM</name>
<reference evidence="2 3" key="1">
    <citation type="submission" date="2019-02" db="EMBL/GenBank/DDBJ databases">
        <title>Genome sequencing of the rare red list fungi Hericium alpestre (H. flagellum).</title>
        <authorList>
            <person name="Buettner E."/>
            <person name="Kellner H."/>
        </authorList>
    </citation>
    <scope>NUCLEOTIDE SEQUENCE [LARGE SCALE GENOMIC DNA]</scope>
    <source>
        <strain evidence="2 3">DSM 108284</strain>
    </source>
</reference>
<feature type="region of interest" description="Disordered" evidence="1">
    <location>
        <begin position="146"/>
        <end position="179"/>
    </location>
</feature>
<organism evidence="2 3">
    <name type="scientific">Hericium alpestre</name>
    <dbReference type="NCBI Taxonomy" id="135208"/>
    <lineage>
        <taxon>Eukaryota</taxon>
        <taxon>Fungi</taxon>
        <taxon>Dikarya</taxon>
        <taxon>Basidiomycota</taxon>
        <taxon>Agaricomycotina</taxon>
        <taxon>Agaricomycetes</taxon>
        <taxon>Russulales</taxon>
        <taxon>Hericiaceae</taxon>
        <taxon>Hericium</taxon>
    </lineage>
</organism>
<keyword evidence="3" id="KW-1185">Reference proteome</keyword>
<gene>
    <name evidence="2" type="ORF">EWM64_g10351</name>
</gene>
<accession>A0A4Y9ZIK1</accession>
<sequence>MPNPPASPRIPDAKRARLSKQAVDCPRFKDPYITWRAAPAGSDETTQSEQDDPGSEHERRHGAAAAGRSSVKGIVDKLTVVETQIKELEADFQAQLKAVQADLKTDNDIVEGDVKELQDDIAETNCQNKKLQLTVEALQLEVEELREQGGGGGGRAGRSAGARDVSEDDVDDDANSKRDNPLAATTRWSFLGLMKLTTSKIMPDPVIEDGVPVFWVGEDKYRVLRPQWEMTWEENEVA</sequence>
<comment type="caution">
    <text evidence="2">The sequence shown here is derived from an EMBL/GenBank/DDBJ whole genome shotgun (WGS) entry which is preliminary data.</text>
</comment>
<evidence type="ECO:0000313" key="3">
    <source>
        <dbReference type="Proteomes" id="UP000298061"/>
    </source>
</evidence>
<dbReference type="AlphaFoldDB" id="A0A4Y9ZIK1"/>
<evidence type="ECO:0000313" key="2">
    <source>
        <dbReference type="EMBL" id="TFY73661.1"/>
    </source>
</evidence>
<feature type="non-terminal residue" evidence="2">
    <location>
        <position position="238"/>
    </location>
</feature>